<dbReference type="Gene3D" id="3.30.70.2880">
    <property type="match status" value="1"/>
</dbReference>
<dbReference type="AlphaFoldDB" id="A0A974SPZ5"/>
<gene>
    <name evidence="3" type="ORF">IWH25_02980</name>
</gene>
<feature type="transmembrane region" description="Helical" evidence="1">
    <location>
        <begin position="12"/>
        <end position="39"/>
    </location>
</feature>
<evidence type="ECO:0000313" key="4">
    <source>
        <dbReference type="Proteomes" id="UP000663444"/>
    </source>
</evidence>
<dbReference type="KEGG" id="ares:IWH25_02980"/>
<dbReference type="InterPro" id="IPR038367">
    <property type="entry name" value="PelD_GGDEF_sf"/>
</dbReference>
<dbReference type="RefSeq" id="WP_203387876.1">
    <property type="nucleotide sequence ID" value="NZ_CP064781.1"/>
</dbReference>
<sequence>MRDLKRRLYGYLLPFGSPWAVAGETLLLPLLAIAVGIWVNPLDPLWTQGDFPWAWFAPVILAMRYGPFPGLAGAAVLVGAWLAFSAAGWTDGDFPKLNFLGGLILVMLAGEFSSLWLTRARRAEGMQVYLDRRLDYLTHQYYLLRLSHDRLEQDLIGRPMAMRDALAALHELTRDAGDDRLPGAGGLLRLFAQYCQVETATLHAAAGNGFDPQPAAMLGQPADAGRLAAADPLLAHALDSGCLSHAATALARGDRPSRYLIVAPLTTFDGQTLGLLTVERVPFFALHEEMLQTLNLLLGYYTDGLAERRLARRIQDACPACPTEFAAELQRLWRVREESRVRSVIVALEFRPQPEHPDLAEQIARLRRSLDVNWLLAGGDGQVLVTLMPLAGGAAAEGYIARIEDWIRQKTGQPAAAVGVFAHVLRVEDEPPVPLLARLFEICHVAAEARTVRTGA</sequence>
<dbReference type="InterPro" id="IPR029016">
    <property type="entry name" value="GAF-like_dom_sf"/>
</dbReference>
<keyword evidence="1" id="KW-0472">Membrane</keyword>
<reference evidence="3" key="1">
    <citation type="submission" date="2020-11" db="EMBL/GenBank/DDBJ databases">
        <title>Azospira restricta DSM 18626 genome sequence.</title>
        <authorList>
            <person name="Moe W.M."/>
        </authorList>
    </citation>
    <scope>NUCLEOTIDE SEQUENCE</scope>
    <source>
        <strain evidence="3">DSM 18626</strain>
    </source>
</reference>
<evidence type="ECO:0000313" key="3">
    <source>
        <dbReference type="EMBL" id="QRJ64331.1"/>
    </source>
</evidence>
<dbReference type="Gene3D" id="3.30.450.40">
    <property type="match status" value="1"/>
</dbReference>
<proteinExistence type="predicted"/>
<feature type="domain" description="PelD GGDEF" evidence="2">
    <location>
        <begin position="319"/>
        <end position="441"/>
    </location>
</feature>
<evidence type="ECO:0000259" key="2">
    <source>
        <dbReference type="Pfam" id="PF16963"/>
    </source>
</evidence>
<accession>A0A974SPZ5</accession>
<feature type="transmembrane region" description="Helical" evidence="1">
    <location>
        <begin position="70"/>
        <end position="87"/>
    </location>
</feature>
<dbReference type="Pfam" id="PF16963">
    <property type="entry name" value="PelD_GGDEF"/>
    <property type="match status" value="1"/>
</dbReference>
<keyword evidence="1" id="KW-0812">Transmembrane</keyword>
<dbReference type="Proteomes" id="UP000663444">
    <property type="component" value="Chromosome"/>
</dbReference>
<organism evidence="3 4">
    <name type="scientific">Azospira restricta</name>
    <dbReference type="NCBI Taxonomy" id="404405"/>
    <lineage>
        <taxon>Bacteria</taxon>
        <taxon>Pseudomonadati</taxon>
        <taxon>Pseudomonadota</taxon>
        <taxon>Betaproteobacteria</taxon>
        <taxon>Rhodocyclales</taxon>
        <taxon>Rhodocyclaceae</taxon>
        <taxon>Azospira</taxon>
    </lineage>
</organism>
<protein>
    <submittedName>
        <fullName evidence="3">PelD GGDEF domain-containing protein</fullName>
    </submittedName>
</protein>
<dbReference type="InterPro" id="IPR031583">
    <property type="entry name" value="PelD_GGDEF"/>
</dbReference>
<name>A0A974SPZ5_9RHOO</name>
<keyword evidence="1" id="KW-1133">Transmembrane helix</keyword>
<evidence type="ECO:0000256" key="1">
    <source>
        <dbReference type="SAM" id="Phobius"/>
    </source>
</evidence>
<keyword evidence="4" id="KW-1185">Reference proteome</keyword>
<dbReference type="EMBL" id="CP064781">
    <property type="protein sequence ID" value="QRJ64331.1"/>
    <property type="molecule type" value="Genomic_DNA"/>
</dbReference>
<feature type="transmembrane region" description="Helical" evidence="1">
    <location>
        <begin position="99"/>
        <end position="117"/>
    </location>
</feature>